<name>A0A6N1NLF8_9VIRU</name>
<keyword evidence="3" id="KW-0540">Nuclease</keyword>
<evidence type="ECO:0000256" key="1">
    <source>
        <dbReference type="ARBA" id="ARBA00038299"/>
    </source>
</evidence>
<dbReference type="EMBL" id="KY523104">
    <property type="protein sequence ID" value="QKU34980.1"/>
    <property type="molecule type" value="Genomic_DNA"/>
</dbReference>
<keyword evidence="3" id="KW-0269">Exonuclease</keyword>
<dbReference type="GO" id="GO:0000956">
    <property type="term" value="P:nuclear-transcribed mRNA catabolic process"/>
    <property type="evidence" value="ECO:0007669"/>
    <property type="project" value="TreeGrafter"/>
</dbReference>
<accession>A0A6N1NLF8</accession>
<comment type="similarity">
    <text evidence="1">Belongs to the 5'-3' exonuclease family.</text>
</comment>
<dbReference type="Pfam" id="PF03159">
    <property type="entry name" value="XRN_N"/>
    <property type="match status" value="1"/>
</dbReference>
<dbReference type="Gene3D" id="3.40.50.12390">
    <property type="match status" value="1"/>
</dbReference>
<dbReference type="GO" id="GO:0003723">
    <property type="term" value="F:RNA binding"/>
    <property type="evidence" value="ECO:0007669"/>
    <property type="project" value="TreeGrafter"/>
</dbReference>
<protein>
    <submittedName>
        <fullName evidence="3">XRN 5'-3' exonuclease</fullName>
    </submittedName>
</protein>
<dbReference type="GeneID" id="80518397"/>
<dbReference type="KEGG" id="vg:80518397"/>
<dbReference type="PANTHER" id="PTHR12341">
    <property type="entry name" value="5'-&gt;3' EXORIBONUCLEASE"/>
    <property type="match status" value="1"/>
</dbReference>
<keyword evidence="3" id="KW-0378">Hydrolase</keyword>
<dbReference type="PANTHER" id="PTHR12341:SF7">
    <property type="entry name" value="5'-3' EXORIBONUCLEASE 1"/>
    <property type="match status" value="1"/>
</dbReference>
<organism evidence="3">
    <name type="scientific">Tupanvirus soda lake</name>
    <dbReference type="NCBI Taxonomy" id="2126985"/>
    <lineage>
        <taxon>Viruses</taxon>
        <taxon>Varidnaviria</taxon>
        <taxon>Bamfordvirae</taxon>
        <taxon>Nucleocytoviricota</taxon>
        <taxon>Megaviricetes</taxon>
        <taxon>Imitervirales</taxon>
        <taxon>Mimiviridae</taxon>
        <taxon>Megamimivirinae</taxon>
        <taxon>Tupanvirus</taxon>
        <taxon>Tupanvirus salinum</taxon>
    </lineage>
</organism>
<dbReference type="RefSeq" id="YP_010781633.1">
    <property type="nucleotide sequence ID" value="NC_075039.1"/>
</dbReference>
<evidence type="ECO:0000259" key="2">
    <source>
        <dbReference type="Pfam" id="PF03159"/>
    </source>
</evidence>
<sequence>MGVLRLMGTILKHPATKDALIENVPVVECLLIDYNANIHYVLQKTITQLNEILYYTYHRENNIKHMLMVHSLDKNEYNLDLELSVDDIEDLIERFDDDYGLGKTYNEIHKNLMSEDKISDIIFHETINYTRVLICSLNKGWIKKVYIALDGTPSMAKIKEQRNRRYIGAHLNNIKEDIVKKYKLKNNKIYQIDLFYYRSMICAGTKFMDKIQQALFHLDINLDVEVSTLNTKGEGEKKIIHTLETPEYCSYNSYCIMSPDSDMLILIGMLSNNEKFNGKKLYNFRIDYQRKNQYQFFDLKQLVENFQTYFSNKIGKEVSMGKMLDLFFMLVVFGNDFLPKLEPLDITQHFDFVCETCLKLSTSDIHFVDDGKLNYKYLLEFFKMINNEIIKISIEQSLNAKYNNYHKLCKQISVSEDEIKKCQYHHNDVKPIKINYYNFGTYMRILNSAYTKLLNYLKETLVEKDNVLSLYQEIHSSPKDSYLMIVLPKLLKFPGSDDCKSSLHFFEKLVEYTNANPECKNLKFRNKLMPREYNLQTNQTHSTITAYMSETEKMNKSMEPYRSIFRMADINLVTFDLFSGNVVDLRDKYYDTYVKTNITKKEIEQLVLDYIVGIEWLYQYYITSKHQEWSGWQYNHTQPPLIDDIIKYLESHEDCQEKIMSILSSYPENTMTPQEHYLYVTPNEYTKANVSPNLSDVLHLIDGNGALYLNKCQIKWHEYDGN</sequence>
<reference evidence="3" key="1">
    <citation type="submission" date="2017-01" db="EMBL/GenBank/DDBJ databases">
        <authorList>
            <person name="Assis F.L."/>
            <person name="Abrahao J.S."/>
            <person name="Silva L."/>
            <person name="Khalil J.B."/>
            <person name="Rodrigues R."/>
            <person name="Silva L.S."/>
            <person name="Arantes T."/>
            <person name="Boratto P."/>
            <person name="Andrade M."/>
            <person name="Kroon E.G."/>
            <person name="Ribeiro B."/>
            <person name="Bergier I."/>
            <person name="Seligmann H."/>
            <person name="Ghigo E."/>
            <person name="Colson P."/>
            <person name="Levasseur A."/>
            <person name="Raoult D."/>
            <person name="Scola B.L."/>
        </authorList>
    </citation>
    <scope>NUCLEOTIDE SEQUENCE</scope>
    <source>
        <strain evidence="3">Soda lake</strain>
    </source>
</reference>
<feature type="domain" description="Xrn1 N-terminal" evidence="2">
    <location>
        <begin position="109"/>
        <end position="276"/>
    </location>
</feature>
<dbReference type="InterPro" id="IPR004859">
    <property type="entry name" value="Xrn1_N"/>
</dbReference>
<evidence type="ECO:0000313" key="3">
    <source>
        <dbReference type="EMBL" id="QKU34980.1"/>
    </source>
</evidence>
<reference evidence="3" key="2">
    <citation type="journal article" date="2018" name="Nat. Commun.">
        <title>Tailed giant Tupanvirus possesses the most complete translational apparatus of the known virosphere.</title>
        <authorList>
            <person name="Abrahao J."/>
            <person name="Silva L."/>
            <person name="Silva L.S."/>
            <person name="Khalil J.Y.B."/>
            <person name="Rodrigues R."/>
            <person name="Arantes T."/>
            <person name="Assis F."/>
            <person name="Boratto P."/>
            <person name="Andrade M."/>
            <person name="Kroon E.G."/>
            <person name="Ribeiro B."/>
            <person name="Bergier I."/>
            <person name="Seligmann H."/>
            <person name="Ghigo E."/>
            <person name="Colson P."/>
            <person name="Levasseur A."/>
            <person name="Kroemer G."/>
            <person name="Raoult D."/>
            <person name="La Scola B."/>
        </authorList>
    </citation>
    <scope>NUCLEOTIDE SEQUENCE [LARGE SCALE GENOMIC DNA]</scope>
    <source>
        <strain evidence="3">Soda lake</strain>
    </source>
</reference>
<dbReference type="GO" id="GO:0004534">
    <property type="term" value="F:5'-3' RNA exonuclease activity"/>
    <property type="evidence" value="ECO:0007669"/>
    <property type="project" value="TreeGrafter"/>
</dbReference>
<proteinExistence type="inferred from homology"/>
<dbReference type="InterPro" id="IPR027073">
    <property type="entry name" value="5_3_exoribonuclease"/>
</dbReference>